<reference evidence="2 3" key="1">
    <citation type="submission" date="2023-10" db="EMBL/GenBank/DDBJ databases">
        <title>Two novel species belonging to the OM43/NOR5 clade.</title>
        <authorList>
            <person name="Park M."/>
        </authorList>
    </citation>
    <scope>NUCLEOTIDE SEQUENCE [LARGE SCALE GENOMIC DNA]</scope>
    <source>
        <strain evidence="2 3">IMCC45268</strain>
    </source>
</reference>
<dbReference type="EMBL" id="CP136865">
    <property type="protein sequence ID" value="WOJ97001.1"/>
    <property type="molecule type" value="Genomic_DNA"/>
</dbReference>
<sequence>MRTFLLAAAALVAAVPAFAADIDDKVTAALADESRPEAHRERDRNRKPLETLNFFGLKDDMRVLELIPGGGWYTRVLAPVLADNGKLYVALGAGRLKDGLLTEPGFEGVTVIDDEANMRRESGSRYYTMDSVALDVEDIDMVLTFRNVHNFDATGRAGMHGAAFDALKSGGVYGVVDHTKRHMESETPENRRRVDPVQAIKEIEAAGFEFVDYSTLHYRADDELEYEVGRKSVTGNTDRFTLLFRKP</sequence>
<feature type="signal peptide" evidence="1">
    <location>
        <begin position="1"/>
        <end position="19"/>
    </location>
</feature>
<keyword evidence="3" id="KW-1185">Reference proteome</keyword>
<keyword evidence="2" id="KW-0489">Methyltransferase</keyword>
<dbReference type="InterPro" id="IPR016980">
    <property type="entry name" value="S-AdoMet-dep_MeTrfase_Alr7345"/>
</dbReference>
<evidence type="ECO:0000313" key="2">
    <source>
        <dbReference type="EMBL" id="WOJ97001.1"/>
    </source>
</evidence>
<gene>
    <name evidence="2" type="ORF">R0137_00165</name>
</gene>
<evidence type="ECO:0000256" key="1">
    <source>
        <dbReference type="SAM" id="SignalP"/>
    </source>
</evidence>
<dbReference type="GO" id="GO:0008168">
    <property type="term" value="F:methyltransferase activity"/>
    <property type="evidence" value="ECO:0007669"/>
    <property type="project" value="UniProtKB-KW"/>
</dbReference>
<dbReference type="Proteomes" id="UP001626549">
    <property type="component" value="Chromosome"/>
</dbReference>
<proteinExistence type="predicted"/>
<organism evidence="2 3">
    <name type="scientific">Congregibacter brevis</name>
    <dbReference type="NCBI Taxonomy" id="3081201"/>
    <lineage>
        <taxon>Bacteria</taxon>
        <taxon>Pseudomonadati</taxon>
        <taxon>Pseudomonadota</taxon>
        <taxon>Gammaproteobacteria</taxon>
        <taxon>Cellvibrionales</taxon>
        <taxon>Halieaceae</taxon>
        <taxon>Congregibacter</taxon>
    </lineage>
</organism>
<keyword evidence="1" id="KW-0732">Signal</keyword>
<dbReference type="SUPFAM" id="SSF53335">
    <property type="entry name" value="S-adenosyl-L-methionine-dependent methyltransferases"/>
    <property type="match status" value="1"/>
</dbReference>
<evidence type="ECO:0000313" key="3">
    <source>
        <dbReference type="Proteomes" id="UP001626549"/>
    </source>
</evidence>
<dbReference type="GO" id="GO:0032259">
    <property type="term" value="P:methylation"/>
    <property type="evidence" value="ECO:0007669"/>
    <property type="project" value="UniProtKB-KW"/>
</dbReference>
<dbReference type="InterPro" id="IPR029063">
    <property type="entry name" value="SAM-dependent_MTases_sf"/>
</dbReference>
<name>A0ABZ0IC58_9GAMM</name>
<dbReference type="PIRSF" id="PIRSF031679">
    <property type="entry name" value="Mtase_Alr7345_prd"/>
    <property type="match status" value="1"/>
</dbReference>
<feature type="chain" id="PRO_5045780837" evidence="1">
    <location>
        <begin position="20"/>
        <end position="247"/>
    </location>
</feature>
<dbReference type="RefSeq" id="WP_407327687.1">
    <property type="nucleotide sequence ID" value="NZ_CP136865.1"/>
</dbReference>
<keyword evidence="2" id="KW-0808">Transferase</keyword>
<protein>
    <submittedName>
        <fullName evidence="2">Methyltransferase</fullName>
    </submittedName>
</protein>
<dbReference type="Gene3D" id="3.40.50.150">
    <property type="entry name" value="Vaccinia Virus protein VP39"/>
    <property type="match status" value="1"/>
</dbReference>
<accession>A0ABZ0IC58</accession>